<evidence type="ECO:0000256" key="2">
    <source>
        <dbReference type="ARBA" id="ARBA00010095"/>
    </source>
</evidence>
<organism evidence="7 8">
    <name type="scientific">Coptis chinensis</name>
    <dbReference type="NCBI Taxonomy" id="261450"/>
    <lineage>
        <taxon>Eukaryota</taxon>
        <taxon>Viridiplantae</taxon>
        <taxon>Streptophyta</taxon>
        <taxon>Embryophyta</taxon>
        <taxon>Tracheophyta</taxon>
        <taxon>Spermatophyta</taxon>
        <taxon>Magnoliopsida</taxon>
        <taxon>Ranunculales</taxon>
        <taxon>Ranunculaceae</taxon>
        <taxon>Coptidoideae</taxon>
        <taxon>Coptis</taxon>
    </lineage>
</organism>
<feature type="transmembrane region" description="Helical" evidence="6">
    <location>
        <begin position="6"/>
        <end position="26"/>
    </location>
</feature>
<comment type="similarity">
    <text evidence="2">Belongs to the cornichon family.</text>
</comment>
<evidence type="ECO:0000256" key="1">
    <source>
        <dbReference type="ARBA" id="ARBA00004141"/>
    </source>
</evidence>
<protein>
    <recommendedName>
        <fullName evidence="9">Protein cornichon homolog 1</fullName>
    </recommendedName>
</protein>
<dbReference type="Proteomes" id="UP000631114">
    <property type="component" value="Unassembled WGS sequence"/>
</dbReference>
<evidence type="ECO:0000313" key="7">
    <source>
        <dbReference type="EMBL" id="KAF9595998.1"/>
    </source>
</evidence>
<dbReference type="GO" id="GO:0016020">
    <property type="term" value="C:membrane"/>
    <property type="evidence" value="ECO:0007669"/>
    <property type="project" value="UniProtKB-SubCell"/>
</dbReference>
<dbReference type="PANTHER" id="PTHR12290">
    <property type="entry name" value="CORNICHON-RELATED"/>
    <property type="match status" value="1"/>
</dbReference>
<feature type="transmembrane region" description="Helical" evidence="6">
    <location>
        <begin position="117"/>
        <end position="140"/>
    </location>
</feature>
<keyword evidence="4 6" id="KW-1133">Transmembrane helix</keyword>
<dbReference type="Pfam" id="PF03311">
    <property type="entry name" value="Cornichon"/>
    <property type="match status" value="1"/>
</dbReference>
<evidence type="ECO:0000256" key="4">
    <source>
        <dbReference type="ARBA" id="ARBA00022989"/>
    </source>
</evidence>
<proteinExistence type="inferred from homology"/>
<feature type="transmembrane region" description="Helical" evidence="6">
    <location>
        <begin position="57"/>
        <end position="80"/>
    </location>
</feature>
<sequence length="157" mass="18540">MSWELVQLFGYTIVFIAVGTLIYANLHQIFLLEDLESDYINPYDLAARINFVVTKEFLVQGALCILFLLTQHWFMLLLSAPVTYYHFRLYKKRKHLIDVTEAFTVLSFERHYRLVKLGFYVTLCLTLMFSLTATAAHLIVGEDIGLHRRFWFVAWMF</sequence>
<evidence type="ECO:0000256" key="6">
    <source>
        <dbReference type="SAM" id="Phobius"/>
    </source>
</evidence>
<keyword evidence="8" id="KW-1185">Reference proteome</keyword>
<comment type="caution">
    <text evidence="7">The sequence shown here is derived from an EMBL/GenBank/DDBJ whole genome shotgun (WGS) entry which is preliminary data.</text>
</comment>
<keyword evidence="3 6" id="KW-0812">Transmembrane</keyword>
<accession>A0A835HD86</accession>
<comment type="subcellular location">
    <subcellularLocation>
        <location evidence="1">Membrane</location>
        <topology evidence="1">Multi-pass membrane protein</topology>
    </subcellularLocation>
</comment>
<dbReference type="OrthoDB" id="434393at2759"/>
<evidence type="ECO:0008006" key="9">
    <source>
        <dbReference type="Google" id="ProtNLM"/>
    </source>
</evidence>
<dbReference type="AlphaFoldDB" id="A0A835HD86"/>
<gene>
    <name evidence="7" type="ORF">IFM89_006925</name>
</gene>
<dbReference type="SMART" id="SM01398">
    <property type="entry name" value="Cornichon"/>
    <property type="match status" value="1"/>
</dbReference>
<dbReference type="InterPro" id="IPR003377">
    <property type="entry name" value="Cornichon"/>
</dbReference>
<reference evidence="7 8" key="1">
    <citation type="submission" date="2020-10" db="EMBL/GenBank/DDBJ databases">
        <title>The Coptis chinensis genome and diversification of protoberbering-type alkaloids.</title>
        <authorList>
            <person name="Wang B."/>
            <person name="Shu S."/>
            <person name="Song C."/>
            <person name="Liu Y."/>
        </authorList>
    </citation>
    <scope>NUCLEOTIDE SEQUENCE [LARGE SCALE GENOMIC DNA]</scope>
    <source>
        <strain evidence="7">HL-2020</strain>
        <tissue evidence="7">Leaf</tissue>
    </source>
</reference>
<dbReference type="EMBL" id="JADFTS010000007">
    <property type="protein sequence ID" value="KAF9595998.1"/>
    <property type="molecule type" value="Genomic_DNA"/>
</dbReference>
<evidence type="ECO:0000313" key="8">
    <source>
        <dbReference type="Proteomes" id="UP000631114"/>
    </source>
</evidence>
<evidence type="ECO:0000256" key="5">
    <source>
        <dbReference type="ARBA" id="ARBA00023136"/>
    </source>
</evidence>
<evidence type="ECO:0000256" key="3">
    <source>
        <dbReference type="ARBA" id="ARBA00022692"/>
    </source>
</evidence>
<keyword evidence="5 6" id="KW-0472">Membrane</keyword>
<name>A0A835HD86_9MAGN</name>
<dbReference type="GO" id="GO:0016192">
    <property type="term" value="P:vesicle-mediated transport"/>
    <property type="evidence" value="ECO:0007669"/>
    <property type="project" value="InterPro"/>
</dbReference>